<dbReference type="RefSeq" id="WP_189491206.1">
    <property type="nucleotide sequence ID" value="NZ_BMZG01000002.1"/>
</dbReference>
<comment type="caution">
    <text evidence="1">The sequence shown here is derived from an EMBL/GenBank/DDBJ whole genome shotgun (WGS) entry which is preliminary data.</text>
</comment>
<evidence type="ECO:0000313" key="1">
    <source>
        <dbReference type="EMBL" id="GHA67694.1"/>
    </source>
</evidence>
<dbReference type="AlphaFoldDB" id="A0A8J3CG12"/>
<dbReference type="EMBL" id="BMZG01000002">
    <property type="protein sequence ID" value="GHA67694.1"/>
    <property type="molecule type" value="Genomic_DNA"/>
</dbReference>
<accession>A0A8J3CG12</accession>
<reference evidence="1" key="1">
    <citation type="journal article" date="2014" name="Int. J. Syst. Evol. Microbiol.">
        <title>Complete genome sequence of Corynebacterium casei LMG S-19264T (=DSM 44701T), isolated from a smear-ripened cheese.</title>
        <authorList>
            <consortium name="US DOE Joint Genome Institute (JGI-PGF)"/>
            <person name="Walter F."/>
            <person name="Albersmeier A."/>
            <person name="Kalinowski J."/>
            <person name="Ruckert C."/>
        </authorList>
    </citation>
    <scope>NUCLEOTIDE SEQUENCE</scope>
    <source>
        <strain evidence="1">KCTC 32501</strain>
    </source>
</reference>
<reference evidence="1" key="2">
    <citation type="submission" date="2020-09" db="EMBL/GenBank/DDBJ databases">
        <authorList>
            <person name="Sun Q."/>
            <person name="Kim S."/>
        </authorList>
    </citation>
    <scope>NUCLEOTIDE SEQUENCE</scope>
    <source>
        <strain evidence="1">KCTC 32501</strain>
    </source>
</reference>
<gene>
    <name evidence="1" type="ORF">GCM10009007_05490</name>
</gene>
<keyword evidence="2" id="KW-1185">Reference proteome</keyword>
<protein>
    <submittedName>
        <fullName evidence="1">Uncharacterized protein</fullName>
    </submittedName>
</protein>
<dbReference type="Proteomes" id="UP000614287">
    <property type="component" value="Unassembled WGS sequence"/>
</dbReference>
<sequence>MRKTLIVTLLTTAIPTTYAEEAPTIIKTAKEAAKELKIPCQKLKVAKNDCVIAHFKSQDAEDLMV</sequence>
<proteinExistence type="predicted"/>
<evidence type="ECO:0000313" key="2">
    <source>
        <dbReference type="Proteomes" id="UP000614287"/>
    </source>
</evidence>
<name>A0A8J3CG12_9BURK</name>
<organism evidence="1 2">
    <name type="scientific">Formosimonas limnophila</name>
    <dbReference type="NCBI Taxonomy" id="1384487"/>
    <lineage>
        <taxon>Bacteria</taxon>
        <taxon>Pseudomonadati</taxon>
        <taxon>Pseudomonadota</taxon>
        <taxon>Betaproteobacteria</taxon>
        <taxon>Burkholderiales</taxon>
        <taxon>Burkholderiaceae</taxon>
        <taxon>Formosimonas</taxon>
    </lineage>
</organism>